<dbReference type="SMART" id="SM00558">
    <property type="entry name" value="JmjC"/>
    <property type="match status" value="1"/>
</dbReference>
<accession>A0AB35I154</accession>
<dbReference type="Gene3D" id="2.60.120.10">
    <property type="entry name" value="Jelly Rolls"/>
    <property type="match status" value="1"/>
</dbReference>
<dbReference type="EMBL" id="JAPHQB010000023">
    <property type="protein sequence ID" value="MCX2802731.1"/>
    <property type="molecule type" value="Genomic_DNA"/>
</dbReference>
<dbReference type="Pfam" id="PF13621">
    <property type="entry name" value="Cupin_8"/>
    <property type="match status" value="1"/>
</dbReference>
<name>A0AB35I154_MICTH</name>
<dbReference type="AlphaFoldDB" id="A0AB35I154"/>
<dbReference type="PANTHER" id="PTHR12461">
    <property type="entry name" value="HYPOXIA-INDUCIBLE FACTOR 1 ALPHA INHIBITOR-RELATED"/>
    <property type="match status" value="1"/>
</dbReference>
<dbReference type="RefSeq" id="WP_266066501.1">
    <property type="nucleotide sequence ID" value="NZ_JAPHQB010000023.1"/>
</dbReference>
<dbReference type="PANTHER" id="PTHR12461:SF105">
    <property type="entry name" value="HYPOXIA-INDUCIBLE FACTOR 1-ALPHA INHIBITOR"/>
    <property type="match status" value="1"/>
</dbReference>
<feature type="domain" description="JmjC" evidence="1">
    <location>
        <begin position="116"/>
        <end position="278"/>
    </location>
</feature>
<evidence type="ECO:0000259" key="1">
    <source>
        <dbReference type="PROSITE" id="PS51184"/>
    </source>
</evidence>
<dbReference type="Proteomes" id="UP001209730">
    <property type="component" value="Unassembled WGS sequence"/>
</dbReference>
<dbReference type="SUPFAM" id="SSF51197">
    <property type="entry name" value="Clavaminate synthase-like"/>
    <property type="match status" value="1"/>
</dbReference>
<gene>
    <name evidence="2" type="ORF">OQJ68_13130</name>
</gene>
<comment type="caution">
    <text evidence="2">The sequence shown here is derived from an EMBL/GenBank/DDBJ whole genome shotgun (WGS) entry which is preliminary data.</text>
</comment>
<dbReference type="InterPro" id="IPR041667">
    <property type="entry name" value="Cupin_8"/>
</dbReference>
<organism evidence="2 3">
    <name type="scientific">Microbulbifer thermotolerans</name>
    <dbReference type="NCBI Taxonomy" id="252514"/>
    <lineage>
        <taxon>Bacteria</taxon>
        <taxon>Pseudomonadati</taxon>
        <taxon>Pseudomonadota</taxon>
        <taxon>Gammaproteobacteria</taxon>
        <taxon>Cellvibrionales</taxon>
        <taxon>Microbulbiferaceae</taxon>
        <taxon>Microbulbifer</taxon>
    </lineage>
</organism>
<dbReference type="InterPro" id="IPR014710">
    <property type="entry name" value="RmlC-like_jellyroll"/>
</dbReference>
<evidence type="ECO:0000313" key="3">
    <source>
        <dbReference type="Proteomes" id="UP001209730"/>
    </source>
</evidence>
<protein>
    <submittedName>
        <fullName evidence="2">Cupin-like domain-containing protein</fullName>
    </submittedName>
</protein>
<dbReference type="InterPro" id="IPR003347">
    <property type="entry name" value="JmjC_dom"/>
</dbReference>
<reference evidence="2" key="1">
    <citation type="submission" date="2022-11" db="EMBL/GenBank/DDBJ databases">
        <title>Chitin-degrading and fungicidal potential of chitinolytic bacterial strains from marine environment of the Pacific Ocean regions.</title>
        <authorList>
            <person name="Pentekhina I."/>
            <person name="Nedashkovskaya O."/>
            <person name="Seitkalieva A."/>
            <person name="Podvolotskaya A."/>
            <person name="Tekutyeva L."/>
            <person name="Balabanova L."/>
        </authorList>
    </citation>
    <scope>NUCLEOTIDE SEQUENCE</scope>
    <source>
        <strain evidence="2">KMM 6838</strain>
    </source>
</reference>
<dbReference type="PROSITE" id="PS51184">
    <property type="entry name" value="JMJC"/>
    <property type="match status" value="1"/>
</dbReference>
<sequence>MAIVERKTKVIEGLRPDTIPWRELIAAAEPVVLKGLAGSWELVQAGRRSASEAIAYLKSFYNGRTVGAYLGSPEIGGRYFYKDDLSGLNFRCERLPLDQVLDDIARHLDNTSPPSIYVGSTTLDACLPGLRARNDLSFDSEMFAGSRPLTSIWIGNPSIASAHYDAPNNLACCAVGRRRFTLFPPEQIANLYPGPLDLTPGGQAVSMVDFANPDFEKFPRFRDALAAAQVAELEPGDAVFYPSLWWHQVEALSPFNVLINYWWSDAPGYMGTPMNALYHALLSLRDRPEQEKRAWRHIFDYYIFGTSDLPREHLPEKACGVLGPLDEDRARQLRAMLLHKMNR</sequence>
<proteinExistence type="predicted"/>
<evidence type="ECO:0000313" key="2">
    <source>
        <dbReference type="EMBL" id="MCX2802731.1"/>
    </source>
</evidence>